<organism evidence="2 3">
    <name type="scientific">Streptomyces actinomycinicus</name>
    <dbReference type="NCBI Taxonomy" id="1695166"/>
    <lineage>
        <taxon>Bacteria</taxon>
        <taxon>Bacillati</taxon>
        <taxon>Actinomycetota</taxon>
        <taxon>Actinomycetes</taxon>
        <taxon>Kitasatosporales</taxon>
        <taxon>Streptomycetaceae</taxon>
        <taxon>Streptomyces</taxon>
    </lineage>
</organism>
<dbReference type="InterPro" id="IPR013780">
    <property type="entry name" value="Glyco_hydro_b"/>
</dbReference>
<dbReference type="Proteomes" id="UP000661858">
    <property type="component" value="Unassembled WGS sequence"/>
</dbReference>
<feature type="region of interest" description="Disordered" evidence="1">
    <location>
        <begin position="114"/>
        <end position="141"/>
    </location>
</feature>
<proteinExistence type="predicted"/>
<evidence type="ECO:0000313" key="3">
    <source>
        <dbReference type="Proteomes" id="UP000661858"/>
    </source>
</evidence>
<evidence type="ECO:0000256" key="1">
    <source>
        <dbReference type="SAM" id="MobiDB-lite"/>
    </source>
</evidence>
<protein>
    <submittedName>
        <fullName evidence="2">Uncharacterized protein</fullName>
    </submittedName>
</protein>
<name>A0A937ELX4_9ACTN</name>
<reference evidence="2" key="1">
    <citation type="submission" date="2021-01" db="EMBL/GenBank/DDBJ databases">
        <title>WGS of actinomycetes isolated from Thailand.</title>
        <authorList>
            <person name="Thawai C."/>
        </authorList>
    </citation>
    <scope>NUCLEOTIDE SEQUENCE</scope>
    <source>
        <strain evidence="2">RCU-197</strain>
    </source>
</reference>
<sequence>MKNPEKAYQLIVNNLRPSTDSGDRAAPGLSGSHEAEQGRGIFRIDAGSGTPAVVPAVPLHSRPEHLEPLPAFPDARAASGSPTGAGARGGFPADLHRRAGKPAEVRIRSVGGTMTSVGYAGTSRTVPVKPGGAVTLRDLDR</sequence>
<evidence type="ECO:0000313" key="2">
    <source>
        <dbReference type="EMBL" id="MBL1084675.1"/>
    </source>
</evidence>
<accession>A0A937ELX4</accession>
<keyword evidence="3" id="KW-1185">Reference proteome</keyword>
<dbReference type="AlphaFoldDB" id="A0A937ELX4"/>
<dbReference type="RefSeq" id="WP_201838358.1">
    <property type="nucleotide sequence ID" value="NZ_JAERRK010000011.1"/>
</dbReference>
<dbReference type="Gene3D" id="2.60.40.1180">
    <property type="entry name" value="Golgi alpha-mannosidase II"/>
    <property type="match status" value="1"/>
</dbReference>
<comment type="caution">
    <text evidence="2">The sequence shown here is derived from an EMBL/GenBank/DDBJ whole genome shotgun (WGS) entry which is preliminary data.</text>
</comment>
<dbReference type="EMBL" id="JAERRK010000011">
    <property type="protein sequence ID" value="MBL1084675.1"/>
    <property type="molecule type" value="Genomic_DNA"/>
</dbReference>
<feature type="region of interest" description="Disordered" evidence="1">
    <location>
        <begin position="62"/>
        <end position="102"/>
    </location>
</feature>
<feature type="region of interest" description="Disordered" evidence="1">
    <location>
        <begin position="14"/>
        <end position="47"/>
    </location>
</feature>
<gene>
    <name evidence="2" type="ORF">JK359_22345</name>
</gene>